<dbReference type="AlphaFoldDB" id="A0AAV4PW77"/>
<name>A0AAV4PW77_CAEEX</name>
<organism evidence="1 2">
    <name type="scientific">Caerostris extrusa</name>
    <name type="common">Bark spider</name>
    <name type="synonym">Caerostris bankana</name>
    <dbReference type="NCBI Taxonomy" id="172846"/>
    <lineage>
        <taxon>Eukaryota</taxon>
        <taxon>Metazoa</taxon>
        <taxon>Ecdysozoa</taxon>
        <taxon>Arthropoda</taxon>
        <taxon>Chelicerata</taxon>
        <taxon>Arachnida</taxon>
        <taxon>Araneae</taxon>
        <taxon>Araneomorphae</taxon>
        <taxon>Entelegynae</taxon>
        <taxon>Araneoidea</taxon>
        <taxon>Araneidae</taxon>
        <taxon>Caerostris</taxon>
    </lineage>
</organism>
<gene>
    <name evidence="1" type="ORF">CEXT_568011</name>
</gene>
<dbReference type="Proteomes" id="UP001054945">
    <property type="component" value="Unassembled WGS sequence"/>
</dbReference>
<keyword evidence="2" id="KW-1185">Reference proteome</keyword>
<evidence type="ECO:0000313" key="2">
    <source>
        <dbReference type="Proteomes" id="UP001054945"/>
    </source>
</evidence>
<accession>A0AAV4PW77</accession>
<dbReference type="EMBL" id="BPLR01005309">
    <property type="protein sequence ID" value="GIY01380.1"/>
    <property type="molecule type" value="Genomic_DNA"/>
</dbReference>
<reference evidence="1 2" key="1">
    <citation type="submission" date="2021-06" db="EMBL/GenBank/DDBJ databases">
        <title>Caerostris extrusa draft genome.</title>
        <authorList>
            <person name="Kono N."/>
            <person name="Arakawa K."/>
        </authorList>
    </citation>
    <scope>NUCLEOTIDE SEQUENCE [LARGE SCALE GENOMIC DNA]</scope>
</reference>
<protein>
    <submittedName>
        <fullName evidence="1">Uncharacterized protein</fullName>
    </submittedName>
</protein>
<comment type="caution">
    <text evidence="1">The sequence shown here is derived from an EMBL/GenBank/DDBJ whole genome shotgun (WGS) entry which is preliminary data.</text>
</comment>
<proteinExistence type="predicted"/>
<sequence length="77" mass="8840">MHLRGGCLRELIIVIENGVRIFDNRSLAWFHNPRALVHKKERQPGNRCAADGKSFCGDYPQQVAKWDPFSGIQDVYL</sequence>
<evidence type="ECO:0000313" key="1">
    <source>
        <dbReference type="EMBL" id="GIY01380.1"/>
    </source>
</evidence>